<evidence type="ECO:0000259" key="9">
    <source>
        <dbReference type="Pfam" id="PF22379"/>
    </source>
</evidence>
<dbReference type="Gene3D" id="2.40.50.140">
    <property type="entry name" value="Nucleic acid-binding proteins"/>
    <property type="match status" value="1"/>
</dbReference>
<dbReference type="Pfam" id="PF09329">
    <property type="entry name" value="zf-primase"/>
    <property type="match status" value="1"/>
</dbReference>
<proteinExistence type="inferred from homology"/>
<evidence type="ECO:0000313" key="11">
    <source>
        <dbReference type="Proteomes" id="UP001195914"/>
    </source>
</evidence>
<evidence type="ECO:0000313" key="10">
    <source>
        <dbReference type="EMBL" id="KAK1938599.1"/>
    </source>
</evidence>
<dbReference type="InterPro" id="IPR055065">
    <property type="entry name" value="OB_MCM10"/>
</dbReference>
<dbReference type="GO" id="GO:0003688">
    <property type="term" value="F:DNA replication origin binding"/>
    <property type="evidence" value="ECO:0007669"/>
    <property type="project" value="TreeGrafter"/>
</dbReference>
<dbReference type="EMBL" id="JAHBMH010000024">
    <property type="protein sequence ID" value="KAK1938599.1"/>
    <property type="molecule type" value="Genomic_DNA"/>
</dbReference>
<dbReference type="GO" id="GO:0003697">
    <property type="term" value="F:single-stranded DNA binding"/>
    <property type="evidence" value="ECO:0007669"/>
    <property type="project" value="InterPro"/>
</dbReference>
<dbReference type="PANTHER" id="PTHR13454">
    <property type="entry name" value="PROTEIN MCM10 HOMOLOG"/>
    <property type="match status" value="1"/>
</dbReference>
<dbReference type="InterPro" id="IPR015408">
    <property type="entry name" value="Znf_Mcm10/DnaG"/>
</dbReference>
<dbReference type="InterPro" id="IPR012340">
    <property type="entry name" value="NA-bd_OB-fold"/>
</dbReference>
<keyword evidence="5" id="KW-0863">Zinc-finger</keyword>
<sequence length="521" mass="57679">MALKIGASLYRDGIVANGIQVVIRKWVKERNEIGAVFNDSTTVFAHVNVLADARNTDQCRKHLKLQPHVDMAIICTVTAVNSHAGNGSAVTVWICSDLQETSLKLTIYGSMPAELANVSQGTVLAVLNPDMNDISKDYQYRSISIKNCDNVLLIGETDGIKLCKGVTTRGTSCRNMVYTHHQGDFCKFHLKAAFTGAKTSNGAAKRQQAKQGGDMLKEISENFAKCEDKDVINNFVFKPSQPANPAKVLSQLGNLGGLMSKVMQDRSGGIGGPTATNVTATQNAGLTQPCKYRRRDESVSRNKEFEAAVKTLKSLINTNHKEYKNILGSLQLIAKYVNYIDKDVVARTDILKICGQLLDHPVDGIAIESLKLRRAIKKFLHVPIKENSTPTYLVNATRREAPQHAKKQAATEDLDIILAAASSVDSFVEKENVDMTRQKLLDLERMDKTEEFKKTVKHIDILASYCHNCNAWTEKPNPVCKQEGHNCSFKKCKKEFHMCLTPECGYRYFSLNGQKPPLCPG</sequence>
<keyword evidence="7" id="KW-0539">Nucleus</keyword>
<comment type="similarity">
    <text evidence="2">Belongs to the MCM10 family.</text>
</comment>
<evidence type="ECO:0008006" key="12">
    <source>
        <dbReference type="Google" id="ProtNLM"/>
    </source>
</evidence>
<evidence type="ECO:0000256" key="7">
    <source>
        <dbReference type="ARBA" id="ARBA00023242"/>
    </source>
</evidence>
<dbReference type="GO" id="GO:0006270">
    <property type="term" value="P:DNA replication initiation"/>
    <property type="evidence" value="ECO:0007669"/>
    <property type="project" value="InterPro"/>
</dbReference>
<feature type="domain" description="MCM10 OB-fold" evidence="9">
    <location>
        <begin position="68"/>
        <end position="152"/>
    </location>
</feature>
<protein>
    <recommendedName>
        <fullName evidence="12">Protein MCM10 homolog</fullName>
    </recommendedName>
</protein>
<dbReference type="Pfam" id="PF22379">
    <property type="entry name" value="OB_MCM10"/>
    <property type="match status" value="1"/>
</dbReference>
<dbReference type="Proteomes" id="UP001195914">
    <property type="component" value="Unassembled WGS sequence"/>
</dbReference>
<gene>
    <name evidence="10" type="ORF">X943_002628</name>
</gene>
<organism evidence="10 11">
    <name type="scientific">Babesia divergens</name>
    <dbReference type="NCBI Taxonomy" id="32595"/>
    <lineage>
        <taxon>Eukaryota</taxon>
        <taxon>Sar</taxon>
        <taxon>Alveolata</taxon>
        <taxon>Apicomplexa</taxon>
        <taxon>Aconoidasida</taxon>
        <taxon>Piroplasmida</taxon>
        <taxon>Babesiidae</taxon>
        <taxon>Babesia</taxon>
    </lineage>
</organism>
<comment type="caution">
    <text evidence="10">The sequence shown here is derived from an EMBL/GenBank/DDBJ whole genome shotgun (WGS) entry which is preliminary data.</text>
</comment>
<reference evidence="10" key="2">
    <citation type="submission" date="2021-05" db="EMBL/GenBank/DDBJ databases">
        <authorList>
            <person name="Pain A."/>
        </authorList>
    </citation>
    <scope>NUCLEOTIDE SEQUENCE</scope>
    <source>
        <strain evidence="10">1802A</strain>
    </source>
</reference>
<evidence type="ECO:0000256" key="5">
    <source>
        <dbReference type="ARBA" id="ARBA00022771"/>
    </source>
</evidence>
<name>A0AAD9GHL7_BABDI</name>
<keyword evidence="3" id="KW-0235">DNA replication</keyword>
<keyword evidence="4" id="KW-0479">Metal-binding</keyword>
<reference evidence="10" key="1">
    <citation type="journal article" date="2014" name="Nucleic Acids Res.">
        <title>The evolutionary dynamics of variant antigen genes in Babesia reveal a history of genomic innovation underlying host-parasite interaction.</title>
        <authorList>
            <person name="Jackson A.P."/>
            <person name="Otto T.D."/>
            <person name="Darby A."/>
            <person name="Ramaprasad A."/>
            <person name="Xia D."/>
            <person name="Echaide I.E."/>
            <person name="Farber M."/>
            <person name="Gahlot S."/>
            <person name="Gamble J."/>
            <person name="Gupta D."/>
            <person name="Gupta Y."/>
            <person name="Jackson L."/>
            <person name="Malandrin L."/>
            <person name="Malas T.B."/>
            <person name="Moussa E."/>
            <person name="Nair M."/>
            <person name="Reid A.J."/>
            <person name="Sanders M."/>
            <person name="Sharma J."/>
            <person name="Tracey A."/>
            <person name="Quail M.A."/>
            <person name="Weir W."/>
            <person name="Wastling J.M."/>
            <person name="Hall N."/>
            <person name="Willadsen P."/>
            <person name="Lingelbach K."/>
            <person name="Shiels B."/>
            <person name="Tait A."/>
            <person name="Berriman M."/>
            <person name="Allred D.R."/>
            <person name="Pain A."/>
        </authorList>
    </citation>
    <scope>NUCLEOTIDE SEQUENCE</scope>
    <source>
        <strain evidence="10">1802A</strain>
    </source>
</reference>
<evidence type="ECO:0000256" key="2">
    <source>
        <dbReference type="ARBA" id="ARBA00009679"/>
    </source>
</evidence>
<accession>A0AAD9GHL7</accession>
<evidence type="ECO:0000256" key="1">
    <source>
        <dbReference type="ARBA" id="ARBA00004123"/>
    </source>
</evidence>
<dbReference type="PANTHER" id="PTHR13454:SF11">
    <property type="entry name" value="PROTEIN MCM10 HOMOLOG"/>
    <property type="match status" value="1"/>
</dbReference>
<keyword evidence="11" id="KW-1185">Reference proteome</keyword>
<keyword evidence="6" id="KW-0862">Zinc</keyword>
<comment type="subcellular location">
    <subcellularLocation>
        <location evidence="1">Nucleus</location>
    </subcellularLocation>
</comment>
<dbReference type="GO" id="GO:0043596">
    <property type="term" value="C:nuclear replication fork"/>
    <property type="evidence" value="ECO:0007669"/>
    <property type="project" value="TreeGrafter"/>
</dbReference>
<evidence type="ECO:0000259" key="8">
    <source>
        <dbReference type="Pfam" id="PF09329"/>
    </source>
</evidence>
<evidence type="ECO:0000256" key="3">
    <source>
        <dbReference type="ARBA" id="ARBA00022705"/>
    </source>
</evidence>
<dbReference type="Pfam" id="PF24863">
    <property type="entry name" value="zf-CCCH_Mcm10"/>
    <property type="match status" value="1"/>
</dbReference>
<evidence type="ECO:0000256" key="4">
    <source>
        <dbReference type="ARBA" id="ARBA00022723"/>
    </source>
</evidence>
<feature type="domain" description="Zinc finger Mcm10/DnaG-type" evidence="8">
    <location>
        <begin position="160"/>
        <end position="198"/>
    </location>
</feature>
<evidence type="ECO:0000256" key="6">
    <source>
        <dbReference type="ARBA" id="ARBA00022833"/>
    </source>
</evidence>
<dbReference type="AlphaFoldDB" id="A0AAD9GHL7"/>
<dbReference type="InterPro" id="IPR040184">
    <property type="entry name" value="Mcm10"/>
</dbReference>